<comment type="caution">
    <text evidence="4">The sequence shown here is derived from an EMBL/GenBank/DDBJ whole genome shotgun (WGS) entry which is preliminary data.</text>
</comment>
<evidence type="ECO:0000313" key="5">
    <source>
        <dbReference type="Proteomes" id="UP000650833"/>
    </source>
</evidence>
<protein>
    <recommendedName>
        <fullName evidence="6">Kelch repeat-containing protein</fullName>
    </recommendedName>
</protein>
<keyword evidence="2" id="KW-0677">Repeat</keyword>
<dbReference type="PANTHER" id="PTHR46093">
    <property type="entry name" value="ACYL-COA-BINDING DOMAIN-CONTAINING PROTEIN 5"/>
    <property type="match status" value="1"/>
</dbReference>
<dbReference type="Gene3D" id="2.120.10.80">
    <property type="entry name" value="Kelch-type beta propeller"/>
    <property type="match status" value="2"/>
</dbReference>
<dbReference type="InterPro" id="IPR036047">
    <property type="entry name" value="F-box-like_dom_sf"/>
</dbReference>
<dbReference type="EMBL" id="JAEPRC010000423">
    <property type="protein sequence ID" value="KAG2197585.1"/>
    <property type="molecule type" value="Genomic_DNA"/>
</dbReference>
<keyword evidence="1" id="KW-0880">Kelch repeat</keyword>
<dbReference type="InterPro" id="IPR015915">
    <property type="entry name" value="Kelch-typ_b-propeller"/>
</dbReference>
<dbReference type="OrthoDB" id="10250130at2759"/>
<evidence type="ECO:0000256" key="2">
    <source>
        <dbReference type="ARBA" id="ARBA00022737"/>
    </source>
</evidence>
<dbReference type="SUPFAM" id="SSF81383">
    <property type="entry name" value="F-box domain"/>
    <property type="match status" value="1"/>
</dbReference>
<dbReference type="Pfam" id="PF24681">
    <property type="entry name" value="Kelch_KLHDC2_KLHL20_DRC7"/>
    <property type="match status" value="1"/>
</dbReference>
<keyword evidence="5" id="KW-1185">Reference proteome</keyword>
<dbReference type="SUPFAM" id="SSF117281">
    <property type="entry name" value="Kelch motif"/>
    <property type="match status" value="1"/>
</dbReference>
<proteinExistence type="predicted"/>
<dbReference type="Proteomes" id="UP000650833">
    <property type="component" value="Unassembled WGS sequence"/>
</dbReference>
<sequence>MSYQASHLPHTGIFDLSVDIKYIILNNLDNRSLAYLSQTCTYFAMLVRNILSFREAHVSLVDHYMPKLPPFLNYRAGASVGTIFYMPFINESPFCYTYDMNSHVWSTQKLCLNEQIQPQITCATVIGPKLYLVCGRLLNSYTLSNALIVIDTSNFKAKFIKDTAGVPPRPRHEHSVDAVGDRYLVVFGGLCYNSVGENDVFVYDTFDNRWFVPPITGHLPHLRFGHASTVIGNSLYIHGGAQLDNDSSYIVYDDLYKLDCETWVWYKYEHPEVERYLRYQLPTPGVGTPQRNHLIATSGDNPYDRFQAFMCSYGSKLIIFGGHSIREDDDDNEILCSYPMDELCIFNTKRQQWTVLRAATRHNNMVFGSNAQEALDGEEDDPITVSDLSAATISLPTGGIRIYIIAGRKAAEVPRLPNITDKSSFSSKISSSSTLNSNGSINSAEYQNGNVLLPSIMEDKNNNDGCSKMSDGNVVNGDLNGESEPSSQGDIRKPNPSPHSQKVKELFKEIDPDLQTSAAESQECDTNTDAHNMDTTDKSNYVTGNKIHSRPSSSTSSRVNSGSRNVKRRRPSISVIHHTHSDDSNEILHEKSTSSSSSYSNGSDSLGKRHSKQQGKTVTPCAILLDLIE</sequence>
<feature type="compositionally biased region" description="Basic and acidic residues" evidence="3">
    <location>
        <begin position="579"/>
        <end position="592"/>
    </location>
</feature>
<evidence type="ECO:0000313" key="4">
    <source>
        <dbReference type="EMBL" id="KAG2197585.1"/>
    </source>
</evidence>
<dbReference type="CDD" id="cd09917">
    <property type="entry name" value="F-box_SF"/>
    <property type="match status" value="1"/>
</dbReference>
<feature type="region of interest" description="Disordered" evidence="3">
    <location>
        <begin position="455"/>
        <end position="500"/>
    </location>
</feature>
<gene>
    <name evidence="4" type="ORF">INT46_000859</name>
</gene>
<evidence type="ECO:0000256" key="1">
    <source>
        <dbReference type="ARBA" id="ARBA00022441"/>
    </source>
</evidence>
<feature type="compositionally biased region" description="Polar residues" evidence="3">
    <location>
        <begin position="516"/>
        <end position="530"/>
    </location>
</feature>
<name>A0A8H7UVV2_9FUNG</name>
<feature type="region of interest" description="Disordered" evidence="3">
    <location>
        <begin position="419"/>
        <end position="441"/>
    </location>
</feature>
<organism evidence="4 5">
    <name type="scientific">Mucor plumbeus</name>
    <dbReference type="NCBI Taxonomy" id="97098"/>
    <lineage>
        <taxon>Eukaryota</taxon>
        <taxon>Fungi</taxon>
        <taxon>Fungi incertae sedis</taxon>
        <taxon>Mucoromycota</taxon>
        <taxon>Mucoromycotina</taxon>
        <taxon>Mucoromycetes</taxon>
        <taxon>Mucorales</taxon>
        <taxon>Mucorineae</taxon>
        <taxon>Mucoraceae</taxon>
        <taxon>Mucor</taxon>
    </lineage>
</organism>
<evidence type="ECO:0008006" key="6">
    <source>
        <dbReference type="Google" id="ProtNLM"/>
    </source>
</evidence>
<feature type="compositionally biased region" description="Low complexity" evidence="3">
    <location>
        <begin position="423"/>
        <end position="441"/>
    </location>
</feature>
<dbReference type="PANTHER" id="PTHR46093:SF18">
    <property type="entry name" value="FIBRONECTIN TYPE-III DOMAIN-CONTAINING PROTEIN"/>
    <property type="match status" value="1"/>
</dbReference>
<reference evidence="4" key="1">
    <citation type="submission" date="2020-12" db="EMBL/GenBank/DDBJ databases">
        <title>Metabolic potential, ecology and presence of endohyphal bacteria is reflected in genomic diversity of Mucoromycotina.</title>
        <authorList>
            <person name="Muszewska A."/>
            <person name="Okrasinska A."/>
            <person name="Steczkiewicz K."/>
            <person name="Drgas O."/>
            <person name="Orlowska M."/>
            <person name="Perlinska-Lenart U."/>
            <person name="Aleksandrzak-Piekarczyk T."/>
            <person name="Szatraj K."/>
            <person name="Zielenkiewicz U."/>
            <person name="Pilsyk S."/>
            <person name="Malc E."/>
            <person name="Mieczkowski P."/>
            <person name="Kruszewska J.S."/>
            <person name="Biernat P."/>
            <person name="Pawlowska J."/>
        </authorList>
    </citation>
    <scope>NUCLEOTIDE SEQUENCE</scope>
    <source>
        <strain evidence="4">CBS 226.32</strain>
    </source>
</reference>
<dbReference type="AlphaFoldDB" id="A0A8H7UVV2"/>
<evidence type="ECO:0000256" key="3">
    <source>
        <dbReference type="SAM" id="MobiDB-lite"/>
    </source>
</evidence>
<feature type="region of interest" description="Disordered" evidence="3">
    <location>
        <begin position="516"/>
        <end position="616"/>
    </location>
</feature>
<feature type="compositionally biased region" description="Low complexity" evidence="3">
    <location>
        <begin position="593"/>
        <end position="605"/>
    </location>
</feature>
<feature type="compositionally biased region" description="Low complexity" evidence="3">
    <location>
        <begin position="550"/>
        <end position="564"/>
    </location>
</feature>
<accession>A0A8H7UVV2</accession>